<keyword evidence="3" id="KW-1185">Reference proteome</keyword>
<protein>
    <submittedName>
        <fullName evidence="2">Uncharacterized protein</fullName>
    </submittedName>
</protein>
<organism evidence="2 3">
    <name type="scientific">Roseomonas fluvialis</name>
    <dbReference type="NCBI Taxonomy" id="1750527"/>
    <lineage>
        <taxon>Bacteria</taxon>
        <taxon>Pseudomonadati</taxon>
        <taxon>Pseudomonadota</taxon>
        <taxon>Alphaproteobacteria</taxon>
        <taxon>Acetobacterales</taxon>
        <taxon>Roseomonadaceae</taxon>
        <taxon>Roseomonas</taxon>
    </lineage>
</organism>
<dbReference type="EMBL" id="AP025637">
    <property type="protein sequence ID" value="BDG74053.1"/>
    <property type="molecule type" value="Genomic_DNA"/>
</dbReference>
<name>A0ABN6P5W9_9PROT</name>
<dbReference type="RefSeq" id="WP_244408257.1">
    <property type="nucleotide sequence ID" value="NZ_AP025637.1"/>
</dbReference>
<proteinExistence type="predicted"/>
<sequence>MDAAVAAAMSDADRNPNFRRKWVDDARVTAISGTAPPAAIGSFGLVLQEALARAGRPHLQSHVGSADRRIQPPEGTENG</sequence>
<evidence type="ECO:0000313" key="3">
    <source>
        <dbReference type="Proteomes" id="UP000831327"/>
    </source>
</evidence>
<feature type="region of interest" description="Disordered" evidence="1">
    <location>
        <begin position="57"/>
        <end position="79"/>
    </location>
</feature>
<reference evidence="2 3" key="1">
    <citation type="journal article" date="2016" name="Microbes Environ.">
        <title>Phylogenetically diverse aerobic anoxygenic phototrophic bacteria isolated from epilithic biofilms in Tama river, Japan.</title>
        <authorList>
            <person name="Hirose S."/>
            <person name="Matsuura K."/>
            <person name="Haruta S."/>
        </authorList>
    </citation>
    <scope>NUCLEOTIDE SEQUENCE [LARGE SCALE GENOMIC DNA]</scope>
    <source>
        <strain evidence="2 3">S08</strain>
    </source>
</reference>
<evidence type="ECO:0000256" key="1">
    <source>
        <dbReference type="SAM" id="MobiDB-lite"/>
    </source>
</evidence>
<evidence type="ECO:0000313" key="2">
    <source>
        <dbReference type="EMBL" id="BDG74053.1"/>
    </source>
</evidence>
<accession>A0ABN6P5W9</accession>
<dbReference type="Proteomes" id="UP000831327">
    <property type="component" value="Chromosome"/>
</dbReference>
<gene>
    <name evidence="2" type="ORF">Rmf_39820</name>
</gene>